<feature type="non-terminal residue" evidence="5">
    <location>
        <position position="289"/>
    </location>
</feature>
<dbReference type="InterPro" id="IPR054578">
    <property type="entry name" value="SpoU_sub_bind-like_N"/>
</dbReference>
<organism evidence="5 6">
    <name type="scientific">Streptomyces vinaceusdrappus</name>
    <dbReference type="NCBI Taxonomy" id="67376"/>
    <lineage>
        <taxon>Bacteria</taxon>
        <taxon>Bacillati</taxon>
        <taxon>Actinomycetota</taxon>
        <taxon>Actinomycetes</taxon>
        <taxon>Kitasatosporales</taxon>
        <taxon>Streptomycetaceae</taxon>
        <taxon>Streptomyces</taxon>
        <taxon>Streptomyces rochei group</taxon>
    </lineage>
</organism>
<dbReference type="Gene3D" id="3.30.1330.30">
    <property type="match status" value="1"/>
</dbReference>
<evidence type="ECO:0000256" key="2">
    <source>
        <dbReference type="ARBA" id="ARBA00022679"/>
    </source>
</evidence>
<dbReference type="CDD" id="cd18107">
    <property type="entry name" value="SpoU-like_AviRb"/>
    <property type="match status" value="1"/>
</dbReference>
<feature type="domain" description="SpoU L30e-like N-terminal" evidence="4">
    <location>
        <begin position="19"/>
        <end position="108"/>
    </location>
</feature>
<feature type="domain" description="tRNA/rRNA methyltransferase SpoU type" evidence="3">
    <location>
        <begin position="129"/>
        <end position="272"/>
    </location>
</feature>
<evidence type="ECO:0000259" key="3">
    <source>
        <dbReference type="Pfam" id="PF00588"/>
    </source>
</evidence>
<sequence length="289" mass="31018">MIVPGSEDRVAVQRITTRNARFQQLQTLLHNRTKRGRAGEFLVQGVRPITMAVEHGWTVRSLLYDADRPLSRWAEDLLRRAGAERVAMAPQLLAELSEKSEGAAEVLAVVEMAPDSLSRIRVHDAFLGLVFDRPTQPGNIGSIVRSADAFGADGLIVTGHAADPYDPKSVRASTGSFFAVPVVRGESHREVVDWLGRERAQGRPVAVVGTDEGGESDVSELDLTGPVLLLIGNETTGLSAAWREACDHVVSIPMTGSASSLNASNAASVVLYEARLLYPSDAADDGERG</sequence>
<evidence type="ECO:0000313" key="5">
    <source>
        <dbReference type="EMBL" id="UXI78510.1"/>
    </source>
</evidence>
<dbReference type="InterPro" id="IPR029028">
    <property type="entry name" value="Alpha/beta_knot_MTases"/>
</dbReference>
<evidence type="ECO:0000313" key="6">
    <source>
        <dbReference type="Proteomes" id="UP001064390"/>
    </source>
</evidence>
<dbReference type="InterPro" id="IPR051259">
    <property type="entry name" value="rRNA_Methyltransferase"/>
</dbReference>
<proteinExistence type="predicted"/>
<dbReference type="PANTHER" id="PTHR43191:SF2">
    <property type="entry name" value="RRNA METHYLTRANSFERASE 3, MITOCHONDRIAL"/>
    <property type="match status" value="1"/>
</dbReference>
<dbReference type="GO" id="GO:0008168">
    <property type="term" value="F:methyltransferase activity"/>
    <property type="evidence" value="ECO:0007669"/>
    <property type="project" value="UniProtKB-KW"/>
</dbReference>
<dbReference type="Gene3D" id="3.40.1280.10">
    <property type="match status" value="1"/>
</dbReference>
<dbReference type="InterPro" id="IPR029064">
    <property type="entry name" value="Ribosomal_eL30-like_sf"/>
</dbReference>
<dbReference type="GO" id="GO:0032259">
    <property type="term" value="P:methylation"/>
    <property type="evidence" value="ECO:0007669"/>
    <property type="project" value="UniProtKB-KW"/>
</dbReference>
<dbReference type="RefSeq" id="WP_261698881.1">
    <property type="nucleotide sequence ID" value="NZ_CP104697.1"/>
</dbReference>
<dbReference type="SUPFAM" id="SSF55315">
    <property type="entry name" value="L30e-like"/>
    <property type="match status" value="1"/>
</dbReference>
<dbReference type="SUPFAM" id="SSF75217">
    <property type="entry name" value="alpha/beta knot"/>
    <property type="match status" value="1"/>
</dbReference>
<gene>
    <name evidence="5" type="ORF">N6Q81_10855</name>
</gene>
<dbReference type="Pfam" id="PF22655">
    <property type="entry name" value="SpoU_sub_bind_like"/>
    <property type="match status" value="1"/>
</dbReference>
<keyword evidence="2" id="KW-0808">Transferase</keyword>
<dbReference type="EMBL" id="CP104697">
    <property type="protein sequence ID" value="UXI78510.1"/>
    <property type="molecule type" value="Genomic_DNA"/>
</dbReference>
<dbReference type="InterPro" id="IPR001537">
    <property type="entry name" value="SpoU_MeTrfase"/>
</dbReference>
<evidence type="ECO:0000259" key="4">
    <source>
        <dbReference type="Pfam" id="PF22655"/>
    </source>
</evidence>
<keyword evidence="1 5" id="KW-0489">Methyltransferase</keyword>
<name>A0ABY6BRV5_9ACTN</name>
<dbReference type="Pfam" id="PF00588">
    <property type="entry name" value="SpoU_methylase"/>
    <property type="match status" value="1"/>
</dbReference>
<keyword evidence="6" id="KW-1185">Reference proteome</keyword>
<protein>
    <submittedName>
        <fullName evidence="5">RNA methyltransferase</fullName>
    </submittedName>
</protein>
<dbReference type="PANTHER" id="PTHR43191">
    <property type="entry name" value="RRNA METHYLTRANSFERASE 3"/>
    <property type="match status" value="1"/>
</dbReference>
<evidence type="ECO:0000256" key="1">
    <source>
        <dbReference type="ARBA" id="ARBA00022603"/>
    </source>
</evidence>
<dbReference type="InterPro" id="IPR029026">
    <property type="entry name" value="tRNA_m1G_MTases_N"/>
</dbReference>
<accession>A0ABY6BRV5</accession>
<reference evidence="5" key="1">
    <citation type="submission" date="2022-09" db="EMBL/GenBank/DDBJ databases">
        <title>Streptomyces vinaceusdrappus strain AC-40.</title>
        <authorList>
            <person name="Sedeek A.M."/>
            <person name="Salah I."/>
            <person name="Kamel H.L."/>
            <person name="Soltan M.A."/>
            <person name="Elsayed T.R."/>
        </authorList>
    </citation>
    <scope>NUCLEOTIDE SEQUENCE</scope>
    <source>
        <strain evidence="5">AC-40</strain>
    </source>
</reference>
<dbReference type="Proteomes" id="UP001064390">
    <property type="component" value="Chromosome"/>
</dbReference>